<evidence type="ECO:0000313" key="5">
    <source>
        <dbReference type="Proteomes" id="UP000009296"/>
    </source>
</evidence>
<accession>F8AKA7</accession>
<reference evidence="4" key="1">
    <citation type="submission" date="2011-05" db="EMBL/GenBank/DDBJ databases">
        <title>Complete sequence of chromosome of Methanothermococcus okinawensis IH1.</title>
        <authorList>
            <consortium name="US DOE Joint Genome Institute"/>
            <person name="Lucas S."/>
            <person name="Han J."/>
            <person name="Lapidus A."/>
            <person name="Cheng J.-F."/>
            <person name="Goodwin L."/>
            <person name="Pitluck S."/>
            <person name="Peters L."/>
            <person name="Mikhailova N."/>
            <person name="Held B."/>
            <person name="Han C."/>
            <person name="Tapia R."/>
            <person name="Land M."/>
            <person name="Hauser L."/>
            <person name="Kyrpides N."/>
            <person name="Ivanova N."/>
            <person name="Pagani I."/>
            <person name="Sieprawska-Lupa M."/>
            <person name="Takai K."/>
            <person name="Miyazaki J."/>
            <person name="Whitman W."/>
            <person name="Woyke T."/>
        </authorList>
    </citation>
    <scope>NUCLEOTIDE SEQUENCE [LARGE SCALE GENOMIC DNA]</scope>
    <source>
        <strain evidence="4">IH1</strain>
    </source>
</reference>
<dbReference type="STRING" id="647113.Metok_0317"/>
<proteinExistence type="predicted"/>
<dbReference type="PANTHER" id="PTHR37813">
    <property type="entry name" value="FELS-2 PROPHAGE PROTEIN"/>
    <property type="match status" value="1"/>
</dbReference>
<feature type="transmembrane region" description="Helical" evidence="2">
    <location>
        <begin position="410"/>
        <end position="437"/>
    </location>
</feature>
<keyword evidence="1" id="KW-1188">Viral release from host cell</keyword>
<dbReference type="eggNOG" id="arCOG11109">
    <property type="taxonomic scope" value="Archaea"/>
</dbReference>
<evidence type="ECO:0000259" key="3">
    <source>
        <dbReference type="Pfam" id="PF10145"/>
    </source>
</evidence>
<keyword evidence="2" id="KW-0472">Membrane</keyword>
<dbReference type="AlphaFoldDB" id="F8AKA7"/>
<dbReference type="RefSeq" id="WP_013866493.1">
    <property type="nucleotide sequence ID" value="NC_015636.1"/>
</dbReference>
<sequence length="727" mass="77767">MVNMEIIISAVDKASAVLEKVQRKMDVIKNKTARIAETFNRVGKGLAVAGAGMTAFATPFVAGMASAINKGIEFEQQMKTVQAVMGASQQDFTKLSQLAMHYGATTAYTASEVAEAMRNMAAAGMKTKQIYASLGSVLTLATATQSDLNLSSEIIISTLAQFNMKASQSARIIDVFSQAVANSPARLGDLQYSLKYVGALANSMGYSLEQTTAALMMLYKAGKKGEEAGTALREVLSRLVNTGVQNKLKALGINVLDSNGKLKGMGTILDEIKKKGLSSAQILSIFGTEAGTAINIMLTQGGDAYKKYVKVLDDSKGKAEKTADEMKNTVQYKIQALKSAIEGIKLSIFKDNKGQIKKFLDELIKAMPAIKKFVVSISKGMATVGKVIVKAILPLLKIFNNLPAPVKKAIGIFVGLVAAIAAIVGPILLVVGGFAMAISSISEVVGAIGGLSAAIGAVSGVISSVITVIGGIVLAINPVILIILAVAVAVAALYLAWKNNWFGIRDTINAVVKKIKGILSKLAGALKWVITEIKKHTKDIKKALFTALLGPFAPLKTAWDNNLFGIRDKLKKVFNEMISYLKSLPRRFYQAGVGMINSLKNGIESKINEIKQKILDLLHWIDNHLPHSPAKEGPLSRLDKVGPGFIDTIAEGINKHKSKIQNVVGGITTTMAINTRLGRAPTTSNVLNYGGDTQTNYNVAINVVGKSYDEQQLANHLNKLLKKQIYR</sequence>
<keyword evidence="5" id="KW-1185">Reference proteome</keyword>
<dbReference type="GeneID" id="10772435"/>
<dbReference type="InterPro" id="IPR010090">
    <property type="entry name" value="Phage_tape_meas"/>
</dbReference>
<dbReference type="Pfam" id="PF10145">
    <property type="entry name" value="PhageMin_Tail"/>
    <property type="match status" value="1"/>
</dbReference>
<protein>
    <submittedName>
        <fullName evidence="4">Phage tail tape measure protein, TP901 family</fullName>
    </submittedName>
</protein>
<feature type="transmembrane region" description="Helical" evidence="2">
    <location>
        <begin position="475"/>
        <end position="497"/>
    </location>
</feature>
<feature type="domain" description="Phage tail tape measure protein" evidence="3">
    <location>
        <begin position="97"/>
        <end position="282"/>
    </location>
</feature>
<dbReference type="OrthoDB" id="125399at2157"/>
<evidence type="ECO:0000313" key="4">
    <source>
        <dbReference type="EMBL" id="AEH06307.1"/>
    </source>
</evidence>
<dbReference type="NCBIfam" id="TIGR01760">
    <property type="entry name" value="tape_meas_TP901"/>
    <property type="match status" value="1"/>
</dbReference>
<keyword evidence="2" id="KW-0812">Transmembrane</keyword>
<dbReference type="Proteomes" id="UP000009296">
    <property type="component" value="Chromosome"/>
</dbReference>
<organism evidence="4 5">
    <name type="scientific">Methanothermococcus okinawensis (strain DSM 14208 / JCM 11175 / IH1)</name>
    <dbReference type="NCBI Taxonomy" id="647113"/>
    <lineage>
        <taxon>Archaea</taxon>
        <taxon>Methanobacteriati</taxon>
        <taxon>Methanobacteriota</taxon>
        <taxon>Methanomada group</taxon>
        <taxon>Methanococci</taxon>
        <taxon>Methanococcales</taxon>
        <taxon>Methanococcaceae</taxon>
        <taxon>Methanothermococcus</taxon>
    </lineage>
</organism>
<feature type="transmembrane region" description="Helical" evidence="2">
    <location>
        <begin position="444"/>
        <end position="469"/>
    </location>
</feature>
<dbReference type="HOGENOM" id="CLU_380664_0_0_2"/>
<evidence type="ECO:0000256" key="1">
    <source>
        <dbReference type="ARBA" id="ARBA00022612"/>
    </source>
</evidence>
<name>F8AKA7_METOI</name>
<evidence type="ECO:0000256" key="2">
    <source>
        <dbReference type="SAM" id="Phobius"/>
    </source>
</evidence>
<dbReference type="KEGG" id="mok:Metok_0317"/>
<keyword evidence="2" id="KW-1133">Transmembrane helix</keyword>
<dbReference type="EMBL" id="CP002792">
    <property type="protein sequence ID" value="AEH06307.1"/>
    <property type="molecule type" value="Genomic_DNA"/>
</dbReference>
<gene>
    <name evidence="4" type="ordered locus">Metok_0317</name>
</gene>
<dbReference type="PANTHER" id="PTHR37813:SF1">
    <property type="entry name" value="FELS-2 PROPHAGE PROTEIN"/>
    <property type="match status" value="1"/>
</dbReference>